<keyword evidence="3" id="KW-1185">Reference proteome</keyword>
<dbReference type="Proteomes" id="UP000008021">
    <property type="component" value="Chromosome 6"/>
</dbReference>
<evidence type="ECO:0000313" key="2">
    <source>
        <dbReference type="EnsemblPlants" id="OMERI06G16000.1"/>
    </source>
</evidence>
<feature type="region of interest" description="Disordered" evidence="1">
    <location>
        <begin position="1"/>
        <end position="28"/>
    </location>
</feature>
<protein>
    <submittedName>
        <fullName evidence="2">Uncharacterized protein</fullName>
    </submittedName>
</protein>
<dbReference type="Gramene" id="OMERI06G16000.1">
    <property type="protein sequence ID" value="OMERI06G16000.1"/>
    <property type="gene ID" value="OMERI06G16000"/>
</dbReference>
<organism evidence="2">
    <name type="scientific">Oryza meridionalis</name>
    <dbReference type="NCBI Taxonomy" id="40149"/>
    <lineage>
        <taxon>Eukaryota</taxon>
        <taxon>Viridiplantae</taxon>
        <taxon>Streptophyta</taxon>
        <taxon>Embryophyta</taxon>
        <taxon>Tracheophyta</taxon>
        <taxon>Spermatophyta</taxon>
        <taxon>Magnoliopsida</taxon>
        <taxon>Liliopsida</taxon>
        <taxon>Poales</taxon>
        <taxon>Poaceae</taxon>
        <taxon>BOP clade</taxon>
        <taxon>Oryzoideae</taxon>
        <taxon>Oryzeae</taxon>
        <taxon>Oryzinae</taxon>
        <taxon>Oryza</taxon>
    </lineage>
</organism>
<evidence type="ECO:0000313" key="3">
    <source>
        <dbReference type="Proteomes" id="UP000008021"/>
    </source>
</evidence>
<name>A0A0E0E1U5_9ORYZ</name>
<reference evidence="2" key="1">
    <citation type="submission" date="2015-04" db="UniProtKB">
        <authorList>
            <consortium name="EnsemblPlants"/>
        </authorList>
    </citation>
    <scope>IDENTIFICATION</scope>
</reference>
<evidence type="ECO:0000256" key="1">
    <source>
        <dbReference type="SAM" id="MobiDB-lite"/>
    </source>
</evidence>
<dbReference type="HOGENOM" id="CLU_194069_0_0_1"/>
<dbReference type="AlphaFoldDB" id="A0A0E0E1U5"/>
<feature type="compositionally biased region" description="Basic residues" evidence="1">
    <location>
        <begin position="1"/>
        <end position="11"/>
    </location>
</feature>
<reference evidence="2" key="2">
    <citation type="submission" date="2018-05" db="EMBL/GenBank/DDBJ databases">
        <title>OmerRS3 (Oryza meridionalis Reference Sequence Version 3).</title>
        <authorList>
            <person name="Zhang J."/>
            <person name="Kudrna D."/>
            <person name="Lee S."/>
            <person name="Talag J."/>
            <person name="Welchert J."/>
            <person name="Wing R.A."/>
        </authorList>
    </citation>
    <scope>NUCLEOTIDE SEQUENCE [LARGE SCALE GENOMIC DNA]</scope>
    <source>
        <strain evidence="2">cv. OR44</strain>
    </source>
</reference>
<proteinExistence type="predicted"/>
<dbReference type="EnsemblPlants" id="OMERI06G16000.1">
    <property type="protein sequence ID" value="OMERI06G16000.1"/>
    <property type="gene ID" value="OMERI06G16000"/>
</dbReference>
<sequence>MPRRSPARRHALWPPTGDRRSSSAPPLDVTEPLAAVLARADRAEPRVPHLCSSRAGGTRKCQMEGKRVLVGLGTLLLSCMPTL</sequence>
<accession>A0A0E0E1U5</accession>